<dbReference type="PANTHER" id="PTHR19860:SF17">
    <property type="entry name" value="FBA DOMAIN-CONTAINING PROTEIN"/>
    <property type="match status" value="1"/>
</dbReference>
<evidence type="ECO:0000313" key="3">
    <source>
        <dbReference type="Proteomes" id="UP000515154"/>
    </source>
</evidence>
<dbReference type="Gene3D" id="2.60.120.260">
    <property type="entry name" value="Galactose-binding domain-like"/>
    <property type="match status" value="1"/>
</dbReference>
<dbReference type="InterPro" id="IPR008979">
    <property type="entry name" value="Galactose-bd-like_sf"/>
</dbReference>
<keyword evidence="1" id="KW-0677">Repeat</keyword>
<dbReference type="SMART" id="SM01198">
    <property type="entry name" value="FBA"/>
    <property type="match status" value="1"/>
</dbReference>
<dbReference type="KEGG" id="osn:115219357"/>
<dbReference type="Pfam" id="PF13424">
    <property type="entry name" value="TPR_12"/>
    <property type="match status" value="2"/>
</dbReference>
<accession>A0A7E6FBQ3</accession>
<dbReference type="Proteomes" id="UP000515154">
    <property type="component" value="Linkage group LG14"/>
</dbReference>
<keyword evidence="3" id="KW-1185">Reference proteome</keyword>
<dbReference type="InterPro" id="IPR007397">
    <property type="entry name" value="F-box-assoc_dom"/>
</dbReference>
<evidence type="ECO:0000259" key="2">
    <source>
        <dbReference type="PROSITE" id="PS51114"/>
    </source>
</evidence>
<dbReference type="InterPro" id="IPR027417">
    <property type="entry name" value="P-loop_NTPase"/>
</dbReference>
<dbReference type="PROSITE" id="PS51114">
    <property type="entry name" value="FBA"/>
    <property type="match status" value="1"/>
</dbReference>
<dbReference type="InterPro" id="IPR007111">
    <property type="entry name" value="NACHT_NTPase"/>
</dbReference>
<protein>
    <submittedName>
        <fullName evidence="4">TPR repeat-containing protein DDB_G0287407-like</fullName>
    </submittedName>
</protein>
<dbReference type="InterPro" id="IPR011990">
    <property type="entry name" value="TPR-like_helical_dom_sf"/>
</dbReference>
<dbReference type="Gene3D" id="1.25.40.10">
    <property type="entry name" value="Tetratricopeptide repeat domain"/>
    <property type="match status" value="2"/>
</dbReference>
<dbReference type="GO" id="GO:0080008">
    <property type="term" value="C:Cul4-RING E3 ubiquitin ligase complex"/>
    <property type="evidence" value="ECO:0007669"/>
    <property type="project" value="TreeGrafter"/>
</dbReference>
<dbReference type="Gene3D" id="3.40.50.300">
    <property type="entry name" value="P-loop containing nucleotide triphosphate hydrolases"/>
    <property type="match status" value="1"/>
</dbReference>
<dbReference type="InterPro" id="IPR051191">
    <property type="entry name" value="DCAF12"/>
</dbReference>
<dbReference type="InterPro" id="IPR025139">
    <property type="entry name" value="DUF4062"/>
</dbReference>
<dbReference type="SUPFAM" id="SSF52540">
    <property type="entry name" value="P-loop containing nucleoside triphosphate hydrolases"/>
    <property type="match status" value="1"/>
</dbReference>
<feature type="domain" description="FBA" evidence="2">
    <location>
        <begin position="640"/>
        <end position="823"/>
    </location>
</feature>
<dbReference type="InterPro" id="IPR019734">
    <property type="entry name" value="TPR_rpt"/>
</dbReference>
<dbReference type="SUPFAM" id="SSF49785">
    <property type="entry name" value="Galactose-binding domain-like"/>
    <property type="match status" value="1"/>
</dbReference>
<evidence type="ECO:0000313" key="4">
    <source>
        <dbReference type="RefSeq" id="XP_036364943.1"/>
    </source>
</evidence>
<dbReference type="Pfam" id="PF05729">
    <property type="entry name" value="NACHT"/>
    <property type="match status" value="1"/>
</dbReference>
<dbReference type="SMART" id="SM00028">
    <property type="entry name" value="TPR"/>
    <property type="match status" value="5"/>
</dbReference>
<reference evidence="4" key="1">
    <citation type="submission" date="2025-08" db="UniProtKB">
        <authorList>
            <consortium name="RefSeq"/>
        </authorList>
    </citation>
    <scope>IDENTIFICATION</scope>
</reference>
<dbReference type="SUPFAM" id="SSF48452">
    <property type="entry name" value="TPR-like"/>
    <property type="match status" value="2"/>
</dbReference>
<sequence length="1868" mass="213517">MEFNQMQNIQYSCLWSSAQSKWPIRCYAPLKFNINSHYGGCCSLVFISNAYGSEGSNTTAQMFLLRSGFNCNHFAVVSIVQSYQGHLIPASSFITNENGELIVDCFSGSNHVMLMSNWKVNGHCGHGLVFKGSDDCEEYTNCPLNVNGCYDKIHGSGCSLIICSALQENTVVSACYLIRSGHKGNTFQKSFIKGEDQWEFSVNSSGQLLVKGCAHSVYSLYHNRENLNNNKKKAKTIFVSNHDGSLHSKLIEFSYCLPHASLIALCSHSCGQQDATSASAYLITLSKGTTQVLLLSESFGEGCIHRSEWKFEVDKVTKFLQVCGPPGPARFALITNIEEETSNLTELQSKDICVVTGGSDEGLFMGCVEFGEDRINGILNRRCDIYISVNSLIVAQIQTEELVATGSNWIFNRQWAENEILLGLNLVQVFANLITDQTQKIELQGSPCQLIKQPVGVVVAINCGGPSYQSLVDNIVYVSEHSQFANYSYSYIFGSRWKCLGGIKTNVSVTQQITGTEDNFLYLTSRSPDVEAADEQDVIYTFDDVSNGNFILRLHCLVVNCGRITVNGENISQKVQSQFHQQYEISPGCHAHTADIHVTITDHHLRICSKDTALCAFVLFNPTLMKKHLPDKQQVLRDSSYLVESFKPILHSLLKKEVKIVGWSQNLLQNASGEQNSMVHWNAYGDWTIDESGYGTKRAFITSHMRCTKQQEVDLTEFFCVDYLDTSPDIQVSEWYREGVCGGGFYSMTASLMDENGTIMKQFTTGEIGKIYKNNEWQEVSVTFSDYGPGVRGVAIESYGKDDKYRDGHYGTLMSAAMVRVKRESRPAENDVYDDINLSSWLTDGQFQISELDKILAKLLKDNHKLMVDNFVKDIRRETEEEENRNIKWKAMKEKFKFHEVKKQREVRLFVSSTFKDFTKEREELIKKTFQELNQECMDRRIFFSYVDLRWGISQEQNQHEKTIANCLQEIERCRPYFISLMGEKFGWSQREDKPDIVLNESFDYAIEHISDLKWLEECRYGVSVTQLEIQHAVLNDVINSKERSFFYLRDLPDTHQIDNEEYKVNLPESEWHKERQQSLKNLILSNKDLNSKKYKTTSEVCEFVKKDIIKCLEKDFPQGSELSVLEQRWQAHQAFADVRRRVYVGGETYFKQIDDFMESSQNPIVILGESGCGKSSLLANWCFRLEQKEPDTFFFLHFIGSSPESCSSLKMFHRLYEELKASFGLEVEIPFSDATILQNLTKWLKLVGTRRKCVLVFDALNHLDSALGRGNTGAQVDLSWIPLLNSSKNVNILLSTLPGKVCKNIKDSGWPCIQIEPLTLKQKSEIIDIYFEKTYGKTLSSEQRELIVATPQSDNPLFLRALLDEIRIYGAFSTLTTLTTTMHKYVTASCPRDLFCMILARLEKDFTDEFGDTCNVVRETTSAIWCSRKGMSEDELRRLVNIPSAKWSPVYLSLVGSLVNRNGIYNFFHDYLRQAVEVRFLPTLNDKKIYSKQLASFFALQPMSYRVAEELPFLLYEAGEMESLKETLSDLNLFQQLMATEQGKYDLIHYWKLFDDFNEVSKVYKEQLEYFNGNRQSEDFLKLSKSLAQLFIDLSLLDDAKKLLESLLHDFEKKYGDEFVTIVYCPWNFSWKSRCCHETVIELLQLLASVCTEQNDLEQAETYYRELLDRLNTAKTWKQKLQLCKGSLGLATVFQMKNNTKESEKLLLRSLELASEVFGPKHHYVAAIIDKLGQLCFQQGQLDKALCYFLQDFRLTYNNAGWNYPRLAEILNNVALVYDEKNLEECVTLYECALAIMLNVYGIQHVDTAMIRYNLGTVYFASNHFARAKYQWQEAVKVFECLLGVEHRNTIAAADAVREVTVLVNSN</sequence>
<dbReference type="Pfam" id="PF13271">
    <property type="entry name" value="DUF4062"/>
    <property type="match status" value="1"/>
</dbReference>
<dbReference type="Pfam" id="PF04300">
    <property type="entry name" value="FBA"/>
    <property type="match status" value="1"/>
</dbReference>
<dbReference type="Gene3D" id="2.60.120.430">
    <property type="entry name" value="Galactose-binding lectin"/>
    <property type="match status" value="1"/>
</dbReference>
<proteinExistence type="predicted"/>
<gene>
    <name evidence="4" type="primary">LOC115219357</name>
</gene>
<dbReference type="RefSeq" id="XP_036364943.1">
    <property type="nucleotide sequence ID" value="XM_036509050.1"/>
</dbReference>
<evidence type="ECO:0000256" key="1">
    <source>
        <dbReference type="ARBA" id="ARBA00022737"/>
    </source>
</evidence>
<organism evidence="3 4">
    <name type="scientific">Octopus sinensis</name>
    <name type="common">East Asian common octopus</name>
    <dbReference type="NCBI Taxonomy" id="2607531"/>
    <lineage>
        <taxon>Eukaryota</taxon>
        <taxon>Metazoa</taxon>
        <taxon>Spiralia</taxon>
        <taxon>Lophotrochozoa</taxon>
        <taxon>Mollusca</taxon>
        <taxon>Cephalopoda</taxon>
        <taxon>Coleoidea</taxon>
        <taxon>Octopodiformes</taxon>
        <taxon>Octopoda</taxon>
        <taxon>Incirrata</taxon>
        <taxon>Octopodidae</taxon>
        <taxon>Octopus</taxon>
    </lineage>
</organism>
<dbReference type="PANTHER" id="PTHR19860">
    <property type="entry name" value="DDB1- AND CUL4-ASSOCIATED FACTOR 12-RELATED"/>
    <property type="match status" value="1"/>
</dbReference>
<name>A0A7E6FBQ3_9MOLL</name>